<dbReference type="AlphaFoldDB" id="A0A5C3MTI4"/>
<keyword evidence="3" id="KW-1185">Reference proteome</keyword>
<feature type="compositionally biased region" description="Basic and acidic residues" evidence="1">
    <location>
        <begin position="110"/>
        <end position="128"/>
    </location>
</feature>
<sequence>MHHILSPGPDRVPMASPEIPSLPQEKDGPVRKRSRNLIHASSSTGSGHASHGLNEPMPAAFPRTTVLFDRGVHDTARPDTYLSHAGIHGGVTRPAVEDQSQAQPGTHLFQEPKSDDEHANGLQKQREDLSRRILARQQSLASLQAESAASSRDHDAGTQAAFAVLKQQMEGMQEEIRALRTELLRIQSWDAAPPDYDMARPERYTDENS</sequence>
<gene>
    <name evidence="2" type="ORF">OE88DRAFT_574998</name>
</gene>
<dbReference type="Proteomes" id="UP000305948">
    <property type="component" value="Unassembled WGS sequence"/>
</dbReference>
<evidence type="ECO:0000256" key="1">
    <source>
        <dbReference type="SAM" id="MobiDB-lite"/>
    </source>
</evidence>
<evidence type="ECO:0000313" key="2">
    <source>
        <dbReference type="EMBL" id="TFK48327.1"/>
    </source>
</evidence>
<feature type="region of interest" description="Disordered" evidence="1">
    <location>
        <begin position="189"/>
        <end position="209"/>
    </location>
</feature>
<organism evidence="2 3">
    <name type="scientific">Heliocybe sulcata</name>
    <dbReference type="NCBI Taxonomy" id="5364"/>
    <lineage>
        <taxon>Eukaryota</taxon>
        <taxon>Fungi</taxon>
        <taxon>Dikarya</taxon>
        <taxon>Basidiomycota</taxon>
        <taxon>Agaricomycotina</taxon>
        <taxon>Agaricomycetes</taxon>
        <taxon>Gloeophyllales</taxon>
        <taxon>Gloeophyllaceae</taxon>
        <taxon>Heliocybe</taxon>
    </lineage>
</organism>
<proteinExistence type="predicted"/>
<evidence type="ECO:0000313" key="3">
    <source>
        <dbReference type="Proteomes" id="UP000305948"/>
    </source>
</evidence>
<dbReference type="EMBL" id="ML213520">
    <property type="protein sequence ID" value="TFK48327.1"/>
    <property type="molecule type" value="Genomic_DNA"/>
</dbReference>
<protein>
    <submittedName>
        <fullName evidence="2">Uncharacterized protein</fullName>
    </submittedName>
</protein>
<reference evidence="2 3" key="1">
    <citation type="journal article" date="2019" name="Nat. Ecol. Evol.">
        <title>Megaphylogeny resolves global patterns of mushroom evolution.</title>
        <authorList>
            <person name="Varga T."/>
            <person name="Krizsan K."/>
            <person name="Foldi C."/>
            <person name="Dima B."/>
            <person name="Sanchez-Garcia M."/>
            <person name="Sanchez-Ramirez S."/>
            <person name="Szollosi G.J."/>
            <person name="Szarkandi J.G."/>
            <person name="Papp V."/>
            <person name="Albert L."/>
            <person name="Andreopoulos W."/>
            <person name="Angelini C."/>
            <person name="Antonin V."/>
            <person name="Barry K.W."/>
            <person name="Bougher N.L."/>
            <person name="Buchanan P."/>
            <person name="Buyck B."/>
            <person name="Bense V."/>
            <person name="Catcheside P."/>
            <person name="Chovatia M."/>
            <person name="Cooper J."/>
            <person name="Damon W."/>
            <person name="Desjardin D."/>
            <person name="Finy P."/>
            <person name="Geml J."/>
            <person name="Haridas S."/>
            <person name="Hughes K."/>
            <person name="Justo A."/>
            <person name="Karasinski D."/>
            <person name="Kautmanova I."/>
            <person name="Kiss B."/>
            <person name="Kocsube S."/>
            <person name="Kotiranta H."/>
            <person name="LaButti K.M."/>
            <person name="Lechner B.E."/>
            <person name="Liimatainen K."/>
            <person name="Lipzen A."/>
            <person name="Lukacs Z."/>
            <person name="Mihaltcheva S."/>
            <person name="Morgado L.N."/>
            <person name="Niskanen T."/>
            <person name="Noordeloos M.E."/>
            <person name="Ohm R.A."/>
            <person name="Ortiz-Santana B."/>
            <person name="Ovrebo C."/>
            <person name="Racz N."/>
            <person name="Riley R."/>
            <person name="Savchenko A."/>
            <person name="Shiryaev A."/>
            <person name="Soop K."/>
            <person name="Spirin V."/>
            <person name="Szebenyi C."/>
            <person name="Tomsovsky M."/>
            <person name="Tulloss R.E."/>
            <person name="Uehling J."/>
            <person name="Grigoriev I.V."/>
            <person name="Vagvolgyi C."/>
            <person name="Papp T."/>
            <person name="Martin F.M."/>
            <person name="Miettinen O."/>
            <person name="Hibbett D.S."/>
            <person name="Nagy L.G."/>
        </authorList>
    </citation>
    <scope>NUCLEOTIDE SEQUENCE [LARGE SCALE GENOMIC DNA]</scope>
    <source>
        <strain evidence="2 3">OMC1185</strain>
    </source>
</reference>
<accession>A0A5C3MTI4</accession>
<feature type="region of interest" description="Disordered" evidence="1">
    <location>
        <begin position="1"/>
        <end position="59"/>
    </location>
</feature>
<name>A0A5C3MTI4_9AGAM</name>
<feature type="compositionally biased region" description="Low complexity" evidence="1">
    <location>
        <begin position="39"/>
        <end position="52"/>
    </location>
</feature>
<feature type="compositionally biased region" description="Basic and acidic residues" evidence="1">
    <location>
        <begin position="197"/>
        <end position="209"/>
    </location>
</feature>
<feature type="region of interest" description="Disordered" evidence="1">
    <location>
        <begin position="95"/>
        <end position="128"/>
    </location>
</feature>